<feature type="compositionally biased region" description="Basic and acidic residues" evidence="1">
    <location>
        <begin position="59"/>
        <end position="71"/>
    </location>
</feature>
<proteinExistence type="predicted"/>
<name>A0A517SYZ7_9BACT</name>
<feature type="region of interest" description="Disordered" evidence="1">
    <location>
        <begin position="58"/>
        <end position="95"/>
    </location>
</feature>
<evidence type="ECO:0000256" key="1">
    <source>
        <dbReference type="SAM" id="MobiDB-lite"/>
    </source>
</evidence>
<accession>A0A517SYZ7</accession>
<sequence length="95" mass="10959">MKDPFIDSQWRELCDHLSRVAEHLGGPLREADAFRLQDPPDRFSHLLDRVREATTLANKWRETQTSHRHDDDLIDEAGQESFPASDPPTFSHSHA</sequence>
<dbReference type="EMBL" id="CP036272">
    <property type="protein sequence ID" value="QDT61377.1"/>
    <property type="molecule type" value="Genomic_DNA"/>
</dbReference>
<dbReference type="OrthoDB" id="276288at2"/>
<evidence type="ECO:0000313" key="2">
    <source>
        <dbReference type="EMBL" id="QDT61377.1"/>
    </source>
</evidence>
<protein>
    <submittedName>
        <fullName evidence="2">Uncharacterized protein</fullName>
    </submittedName>
</protein>
<organism evidence="2 3">
    <name type="scientific">Stieleria bergensis</name>
    <dbReference type="NCBI Taxonomy" id="2528025"/>
    <lineage>
        <taxon>Bacteria</taxon>
        <taxon>Pseudomonadati</taxon>
        <taxon>Planctomycetota</taxon>
        <taxon>Planctomycetia</taxon>
        <taxon>Pirellulales</taxon>
        <taxon>Pirellulaceae</taxon>
        <taxon>Stieleria</taxon>
    </lineage>
</organism>
<dbReference type="Proteomes" id="UP000315003">
    <property type="component" value="Chromosome"/>
</dbReference>
<reference evidence="2 3" key="1">
    <citation type="submission" date="2019-02" db="EMBL/GenBank/DDBJ databases">
        <title>Deep-cultivation of Planctomycetes and their phenomic and genomic characterization uncovers novel biology.</title>
        <authorList>
            <person name="Wiegand S."/>
            <person name="Jogler M."/>
            <person name="Boedeker C."/>
            <person name="Pinto D."/>
            <person name="Vollmers J."/>
            <person name="Rivas-Marin E."/>
            <person name="Kohn T."/>
            <person name="Peeters S.H."/>
            <person name="Heuer A."/>
            <person name="Rast P."/>
            <person name="Oberbeckmann S."/>
            <person name="Bunk B."/>
            <person name="Jeske O."/>
            <person name="Meyerdierks A."/>
            <person name="Storesund J.E."/>
            <person name="Kallscheuer N."/>
            <person name="Luecker S."/>
            <person name="Lage O.M."/>
            <person name="Pohl T."/>
            <person name="Merkel B.J."/>
            <person name="Hornburger P."/>
            <person name="Mueller R.-W."/>
            <person name="Bruemmer F."/>
            <person name="Labrenz M."/>
            <person name="Spormann A.M."/>
            <person name="Op den Camp H."/>
            <person name="Overmann J."/>
            <person name="Amann R."/>
            <person name="Jetten M.S.M."/>
            <person name="Mascher T."/>
            <person name="Medema M.H."/>
            <person name="Devos D.P."/>
            <person name="Kaster A.-K."/>
            <person name="Ovreas L."/>
            <person name="Rohde M."/>
            <person name="Galperin M.Y."/>
            <person name="Jogler C."/>
        </authorList>
    </citation>
    <scope>NUCLEOTIDE SEQUENCE [LARGE SCALE GENOMIC DNA]</scope>
    <source>
        <strain evidence="2 3">SV_7m_r</strain>
    </source>
</reference>
<dbReference type="AlphaFoldDB" id="A0A517SYZ7"/>
<gene>
    <name evidence="2" type="ORF">SV7mr_39120</name>
</gene>
<evidence type="ECO:0000313" key="3">
    <source>
        <dbReference type="Proteomes" id="UP000315003"/>
    </source>
</evidence>
<keyword evidence="3" id="KW-1185">Reference proteome</keyword>